<organism evidence="1 2">
    <name type="scientific">Winogradskyella pacifica</name>
    <dbReference type="NCBI Taxonomy" id="664642"/>
    <lineage>
        <taxon>Bacteria</taxon>
        <taxon>Pseudomonadati</taxon>
        <taxon>Bacteroidota</taxon>
        <taxon>Flavobacteriia</taxon>
        <taxon>Flavobacteriales</taxon>
        <taxon>Flavobacteriaceae</taxon>
        <taxon>Winogradskyella</taxon>
    </lineage>
</organism>
<dbReference type="Proteomes" id="UP000256919">
    <property type="component" value="Unassembled WGS sequence"/>
</dbReference>
<keyword evidence="2" id="KW-1185">Reference proteome</keyword>
<dbReference type="EMBL" id="QREI01000011">
    <property type="protein sequence ID" value="REE07760.1"/>
    <property type="molecule type" value="Genomic_DNA"/>
</dbReference>
<reference evidence="1 2" key="1">
    <citation type="submission" date="2018-07" db="EMBL/GenBank/DDBJ databases">
        <title>Genomic Encyclopedia of Type Strains, Phase III (KMG-III): the genomes of soil and plant-associated and newly described type strains.</title>
        <authorList>
            <person name="Whitman W."/>
        </authorList>
    </citation>
    <scope>NUCLEOTIDE SEQUENCE [LARGE SCALE GENOMIC DNA]</scope>
    <source>
        <strain evidence="1 2">CECT 7948</strain>
    </source>
</reference>
<protein>
    <submittedName>
        <fullName evidence="1">Uncharacterized protein</fullName>
    </submittedName>
</protein>
<comment type="caution">
    <text evidence="1">The sequence shown here is derived from an EMBL/GenBank/DDBJ whole genome shotgun (WGS) entry which is preliminary data.</text>
</comment>
<sequence>MENTIPKDIFRRIQLSRIASSMTGDRMASLIETLAYIILNYL</sequence>
<evidence type="ECO:0000313" key="2">
    <source>
        <dbReference type="Proteomes" id="UP000256919"/>
    </source>
</evidence>
<name>A0A3D9LLX2_9FLAO</name>
<accession>A0A3D9LLX2</accession>
<gene>
    <name evidence="1" type="ORF">DFQ09_11190</name>
</gene>
<dbReference type="AlphaFoldDB" id="A0A3D9LLX2"/>
<evidence type="ECO:0000313" key="1">
    <source>
        <dbReference type="EMBL" id="REE07760.1"/>
    </source>
</evidence>
<proteinExistence type="predicted"/>